<dbReference type="InterPro" id="IPR012338">
    <property type="entry name" value="Beta-lactam/transpept-like"/>
</dbReference>
<gene>
    <name evidence="1" type="ORF">ACFO60_38880</name>
</gene>
<keyword evidence="2" id="KW-1185">Reference proteome</keyword>
<comment type="caution">
    <text evidence="1">The sequence shown here is derived from an EMBL/GenBank/DDBJ whole genome shotgun (WGS) entry which is preliminary data.</text>
</comment>
<protein>
    <recommendedName>
        <fullName evidence="3">Beta-lactamase-related domain-containing protein</fullName>
    </recommendedName>
</protein>
<accession>A0ABV9CVA4</accession>
<name>A0ABV9CVA4_9ACTN</name>
<dbReference type="Proteomes" id="UP001596004">
    <property type="component" value="Unassembled WGS sequence"/>
</dbReference>
<proteinExistence type="predicted"/>
<sequence>MRTTVPVISQEGRTIDYGLGLHPMRAPGQGTFWGHGGTVWGAGALAMTRAGGERQMAVAVNLQRWNRLDSSGRPQPHPIDEALAAFHRVAMYG</sequence>
<organism evidence="1 2">
    <name type="scientific">Sphaerisporangium dianthi</name>
    <dbReference type="NCBI Taxonomy" id="1436120"/>
    <lineage>
        <taxon>Bacteria</taxon>
        <taxon>Bacillati</taxon>
        <taxon>Actinomycetota</taxon>
        <taxon>Actinomycetes</taxon>
        <taxon>Streptosporangiales</taxon>
        <taxon>Streptosporangiaceae</taxon>
        <taxon>Sphaerisporangium</taxon>
    </lineage>
</organism>
<reference evidence="2" key="1">
    <citation type="journal article" date="2019" name="Int. J. Syst. Evol. Microbiol.">
        <title>The Global Catalogue of Microorganisms (GCM) 10K type strain sequencing project: providing services to taxonomists for standard genome sequencing and annotation.</title>
        <authorList>
            <consortium name="The Broad Institute Genomics Platform"/>
            <consortium name="The Broad Institute Genome Sequencing Center for Infectious Disease"/>
            <person name="Wu L."/>
            <person name="Ma J."/>
        </authorList>
    </citation>
    <scope>NUCLEOTIDE SEQUENCE [LARGE SCALE GENOMIC DNA]</scope>
    <source>
        <strain evidence="2">CGMCC 4.7132</strain>
    </source>
</reference>
<dbReference type="Gene3D" id="3.40.710.10">
    <property type="entry name" value="DD-peptidase/beta-lactamase superfamily"/>
    <property type="match status" value="1"/>
</dbReference>
<dbReference type="RefSeq" id="WP_380851848.1">
    <property type="nucleotide sequence ID" value="NZ_JBHSFP010000057.1"/>
</dbReference>
<evidence type="ECO:0000313" key="2">
    <source>
        <dbReference type="Proteomes" id="UP001596004"/>
    </source>
</evidence>
<dbReference type="EMBL" id="JBHSFP010000057">
    <property type="protein sequence ID" value="MFC4536770.1"/>
    <property type="molecule type" value="Genomic_DNA"/>
</dbReference>
<evidence type="ECO:0000313" key="1">
    <source>
        <dbReference type="EMBL" id="MFC4536770.1"/>
    </source>
</evidence>
<evidence type="ECO:0008006" key="3">
    <source>
        <dbReference type="Google" id="ProtNLM"/>
    </source>
</evidence>